<comment type="similarity">
    <text evidence="4">Belongs to the cyclin family.</text>
</comment>
<dbReference type="InterPro" id="IPR036915">
    <property type="entry name" value="Cyclin-like_sf"/>
</dbReference>
<dbReference type="EMBL" id="HBHR01015606">
    <property type="protein sequence ID" value="CAD9866903.1"/>
    <property type="molecule type" value="Transcribed_RNA"/>
</dbReference>
<accession>A0A7S2V468</accession>
<dbReference type="Gene3D" id="1.10.472.10">
    <property type="entry name" value="Cyclin-like"/>
    <property type="match status" value="2"/>
</dbReference>
<evidence type="ECO:0000256" key="4">
    <source>
        <dbReference type="RuleBase" id="RU000383"/>
    </source>
</evidence>
<evidence type="ECO:0000259" key="5">
    <source>
        <dbReference type="SMART" id="SM00385"/>
    </source>
</evidence>
<evidence type="ECO:0000313" key="6">
    <source>
        <dbReference type="EMBL" id="CAD9866903.1"/>
    </source>
</evidence>
<evidence type="ECO:0000256" key="3">
    <source>
        <dbReference type="ARBA" id="ARBA00023306"/>
    </source>
</evidence>
<dbReference type="AlphaFoldDB" id="A0A7S2V468"/>
<dbReference type="FunFam" id="1.10.472.10:FF:000001">
    <property type="entry name" value="G2/mitotic-specific cyclin"/>
    <property type="match status" value="1"/>
</dbReference>
<keyword evidence="2 4" id="KW-0195">Cyclin</keyword>
<keyword evidence="3" id="KW-0131">Cell cycle</keyword>
<evidence type="ECO:0000256" key="2">
    <source>
        <dbReference type="ARBA" id="ARBA00023127"/>
    </source>
</evidence>
<evidence type="ECO:0000256" key="1">
    <source>
        <dbReference type="ARBA" id="ARBA00022618"/>
    </source>
</evidence>
<feature type="domain" description="Cyclin-like" evidence="5">
    <location>
        <begin position="95"/>
        <end position="179"/>
    </location>
</feature>
<keyword evidence="1" id="KW-0132">Cell division</keyword>
<dbReference type="PANTHER" id="PTHR10177">
    <property type="entry name" value="CYCLINS"/>
    <property type="match status" value="1"/>
</dbReference>
<dbReference type="InterPro" id="IPR006671">
    <property type="entry name" value="Cyclin_N"/>
</dbReference>
<organism evidence="6">
    <name type="scientific">Fibrocapsa japonica</name>
    <dbReference type="NCBI Taxonomy" id="94617"/>
    <lineage>
        <taxon>Eukaryota</taxon>
        <taxon>Sar</taxon>
        <taxon>Stramenopiles</taxon>
        <taxon>Ochrophyta</taxon>
        <taxon>Raphidophyceae</taxon>
        <taxon>Chattonellales</taxon>
        <taxon>Chattonellaceae</taxon>
        <taxon>Fibrocapsa</taxon>
    </lineage>
</organism>
<dbReference type="GO" id="GO:0051301">
    <property type="term" value="P:cell division"/>
    <property type="evidence" value="ECO:0007669"/>
    <property type="project" value="UniProtKB-KW"/>
</dbReference>
<dbReference type="Pfam" id="PF02984">
    <property type="entry name" value="Cyclin_C"/>
    <property type="match status" value="1"/>
</dbReference>
<proteinExistence type="inferred from homology"/>
<dbReference type="Pfam" id="PF00134">
    <property type="entry name" value="Cyclin_N"/>
    <property type="match status" value="1"/>
</dbReference>
<reference evidence="6" key="1">
    <citation type="submission" date="2021-01" db="EMBL/GenBank/DDBJ databases">
        <authorList>
            <person name="Corre E."/>
            <person name="Pelletier E."/>
            <person name="Niang G."/>
            <person name="Scheremetjew M."/>
            <person name="Finn R."/>
            <person name="Kale V."/>
            <person name="Holt S."/>
            <person name="Cochrane G."/>
            <person name="Meng A."/>
            <person name="Brown T."/>
            <person name="Cohen L."/>
        </authorList>
    </citation>
    <scope>NUCLEOTIDE SEQUENCE</scope>
    <source>
        <strain evidence="6">CCMP1661</strain>
    </source>
</reference>
<dbReference type="InterPro" id="IPR004367">
    <property type="entry name" value="Cyclin_C-dom"/>
</dbReference>
<dbReference type="InterPro" id="IPR013763">
    <property type="entry name" value="Cyclin-like_dom"/>
</dbReference>
<gene>
    <name evidence="6" type="ORF">FJAP1339_LOCUS7783</name>
</gene>
<sequence length="308" mass="34751">MAQQLFHGLASQARRHLDANSSSTKRTRKVQEVYGPFQGCCVGKRSKNVDHRVESSCSYGPDTLDFLLSVELSRDKHPLSSQSNLNALMRMLLVDWIIRVQHKGLANTSLHLAVSIIDRYCESSSPICQSKFQLVGIAAIRLAAKYEQHCHPSLKDSIDLSGNQFTSDEIINMEFKIFDSLKGRFSLPTSFLFLHILLPKEAPCHVWKRANYLIDLALMSLELQCFEPSMVAQAVIQLAYCTFRSTLPHIQGRTGPYLQVLKVLIDLLRAGPSKTYSGQVLDAAEEKHNLSWLCIFPPFVFVGYVFYP</sequence>
<dbReference type="SUPFAM" id="SSF47954">
    <property type="entry name" value="Cyclin-like"/>
    <property type="match status" value="2"/>
</dbReference>
<dbReference type="InterPro" id="IPR039361">
    <property type="entry name" value="Cyclin"/>
</dbReference>
<dbReference type="SMART" id="SM00385">
    <property type="entry name" value="CYCLIN"/>
    <property type="match status" value="1"/>
</dbReference>
<protein>
    <recommendedName>
        <fullName evidence="5">Cyclin-like domain-containing protein</fullName>
    </recommendedName>
</protein>
<name>A0A7S2V468_9STRA</name>